<keyword evidence="4 7" id="KW-0378">Hydrolase</keyword>
<dbReference type="Gene3D" id="3.40.630.10">
    <property type="entry name" value="Zn peptidases"/>
    <property type="match status" value="1"/>
</dbReference>
<evidence type="ECO:0000256" key="5">
    <source>
        <dbReference type="ARBA" id="ARBA00023211"/>
    </source>
</evidence>
<dbReference type="PATRIC" id="fig|1177755.3.peg.2818"/>
<dbReference type="PROSITE" id="PS00631">
    <property type="entry name" value="CYTOSOL_AP"/>
    <property type="match status" value="1"/>
</dbReference>
<dbReference type="InterPro" id="IPR048816">
    <property type="entry name" value="Peptidase_M17_N_1"/>
</dbReference>
<comment type="caution">
    <text evidence="7">The sequence shown here is derived from an EMBL/GenBank/DDBJ whole genome shotgun (WGS) entry which is preliminary data.</text>
</comment>
<gene>
    <name evidence="7" type="ORF">A7A08_02796</name>
</gene>
<dbReference type="CDD" id="cd00433">
    <property type="entry name" value="Peptidase_M17"/>
    <property type="match status" value="1"/>
</dbReference>
<dbReference type="GO" id="GO:0070006">
    <property type="term" value="F:metalloaminopeptidase activity"/>
    <property type="evidence" value="ECO:0007669"/>
    <property type="project" value="InterPro"/>
</dbReference>
<dbReference type="SUPFAM" id="SSF53187">
    <property type="entry name" value="Zn-dependent exopeptidases"/>
    <property type="match status" value="1"/>
</dbReference>
<evidence type="ECO:0000256" key="4">
    <source>
        <dbReference type="ARBA" id="ARBA00022801"/>
    </source>
</evidence>
<dbReference type="Pfam" id="PF00883">
    <property type="entry name" value="Peptidase_M17"/>
    <property type="match status" value="1"/>
</dbReference>
<reference evidence="7 8" key="1">
    <citation type="submission" date="2016-07" db="EMBL/GenBank/DDBJ databases">
        <title>Draft genome sequence of Methyloligella halotolerans C2T (VKM B-2706T=CCUG 61687T=DSM 25045T), a halotolerant polyhydroxybutyrate accumulating methylotroph.</title>
        <authorList>
            <person name="Vasilenko O.V."/>
            <person name="Doronina N.V."/>
            <person name="Poroshina M.N."/>
            <person name="Tarlachkov S.V."/>
            <person name="Trotsenko Y.A."/>
        </authorList>
    </citation>
    <scope>NUCLEOTIDE SEQUENCE [LARGE SCALE GENOMIC DNA]</scope>
    <source>
        <strain evidence="7 8">VKM B-2706</strain>
    </source>
</reference>
<dbReference type="InterPro" id="IPR043472">
    <property type="entry name" value="Macro_dom-like"/>
</dbReference>
<dbReference type="GO" id="GO:0006508">
    <property type="term" value="P:proteolysis"/>
    <property type="evidence" value="ECO:0007669"/>
    <property type="project" value="UniProtKB-KW"/>
</dbReference>
<evidence type="ECO:0000259" key="6">
    <source>
        <dbReference type="PROSITE" id="PS00631"/>
    </source>
</evidence>
<evidence type="ECO:0000313" key="8">
    <source>
        <dbReference type="Proteomes" id="UP000095087"/>
    </source>
</evidence>
<keyword evidence="5" id="KW-0464">Manganese</keyword>
<evidence type="ECO:0000256" key="2">
    <source>
        <dbReference type="ARBA" id="ARBA00022438"/>
    </source>
</evidence>
<keyword evidence="2 7" id="KW-0031">Aminopeptidase</keyword>
<name>A0A1E2RWD2_9HYPH</name>
<proteinExistence type="inferred from homology"/>
<keyword evidence="8" id="KW-1185">Reference proteome</keyword>
<dbReference type="InterPro" id="IPR011356">
    <property type="entry name" value="Leucine_aapep/pepB"/>
</dbReference>
<feature type="domain" description="Cytosol aminopeptidase" evidence="6">
    <location>
        <begin position="335"/>
        <end position="342"/>
    </location>
</feature>
<dbReference type="Proteomes" id="UP000095087">
    <property type="component" value="Unassembled WGS sequence"/>
</dbReference>
<protein>
    <submittedName>
        <fullName evidence="7">Cytosol aminopeptidase</fullName>
        <ecNumber evidence="7">3.4.11.1</ecNumber>
    </submittedName>
</protein>
<dbReference type="PANTHER" id="PTHR11963:SF20">
    <property type="entry name" value="PEPTIDASE B"/>
    <property type="match status" value="1"/>
</dbReference>
<dbReference type="EMBL" id="MASI01000008">
    <property type="protein sequence ID" value="ODA66398.1"/>
    <property type="molecule type" value="Genomic_DNA"/>
</dbReference>
<dbReference type="EC" id="3.4.11.1" evidence="7"/>
<evidence type="ECO:0000256" key="3">
    <source>
        <dbReference type="ARBA" id="ARBA00022670"/>
    </source>
</evidence>
<comment type="similarity">
    <text evidence="1">Belongs to the peptidase M17 family.</text>
</comment>
<dbReference type="PRINTS" id="PR00481">
    <property type="entry name" value="LAMNOPPTDASE"/>
</dbReference>
<dbReference type="AlphaFoldDB" id="A0A1E2RWD2"/>
<keyword evidence="3" id="KW-0645">Protease</keyword>
<evidence type="ECO:0000313" key="7">
    <source>
        <dbReference type="EMBL" id="ODA66398.1"/>
    </source>
</evidence>
<accession>A0A1E2RWD2</accession>
<dbReference type="Gene3D" id="3.40.220.10">
    <property type="entry name" value="Leucine Aminopeptidase, subunit E, domain 1"/>
    <property type="match status" value="1"/>
</dbReference>
<dbReference type="InterPro" id="IPR000819">
    <property type="entry name" value="Peptidase_M17_C"/>
</dbReference>
<organism evidence="7 8">
    <name type="scientific">Methyloligella halotolerans</name>
    <dbReference type="NCBI Taxonomy" id="1177755"/>
    <lineage>
        <taxon>Bacteria</taxon>
        <taxon>Pseudomonadati</taxon>
        <taxon>Pseudomonadota</taxon>
        <taxon>Alphaproteobacteria</taxon>
        <taxon>Hyphomicrobiales</taxon>
        <taxon>Hyphomicrobiaceae</taxon>
        <taxon>Methyloligella</taxon>
    </lineage>
</organism>
<dbReference type="Pfam" id="PF21337">
    <property type="entry name" value="Peptidase_M17_N_1"/>
    <property type="match status" value="1"/>
</dbReference>
<dbReference type="STRING" id="1177755.A7A08_02796"/>
<sequence>MLRAHKLGHNAAESMANKANTLEALGLQLKTFIADKDAEAIPIRLIASLEDGTLDKLTDGQRAWVESQNWQPAPGQALILPGDSGAIGGVLFGTGGDAWKKDRPFLPGALPALLPAGDYAFVDDTSDSELTSLAWLAGCYRFNRYKADQSVRPTRLKLPAGADQAKVVALAQALYFGRDLINTPANDFGPAELETAVRDLGHTFSASVKVTEGRDLLADNFPMIHAVGRASDRPPRLIDLTWGKPDAPKVTIVGKGICFDTGGLDIKPPSAMLLMKKDMGGAAAALAAAFLIMQAELPVRLRVLIPAADNNISANAFRPGDILQSRSGKTVEIGNTDAEGRLVLADALSLADEEAPDYLVTFATLTGAARSALGPDLPPLYSDDDGFAEALQQAGTDTGDPVWRMPFWGPYDEWLKSSIADVNHISQGPFAGSITAALFLRRFVSEAKHFAHLDIYGWVPRPTPGRPMGGEPQAARALFAYLQKTFDKGEA</sequence>
<evidence type="ECO:0000256" key="1">
    <source>
        <dbReference type="ARBA" id="ARBA00009528"/>
    </source>
</evidence>
<dbReference type="GO" id="GO:0005737">
    <property type="term" value="C:cytoplasm"/>
    <property type="evidence" value="ECO:0007669"/>
    <property type="project" value="InterPro"/>
</dbReference>
<dbReference type="PANTHER" id="PTHR11963">
    <property type="entry name" value="LEUCINE AMINOPEPTIDASE-RELATED"/>
    <property type="match status" value="1"/>
</dbReference>
<dbReference type="GO" id="GO:0030145">
    <property type="term" value="F:manganese ion binding"/>
    <property type="evidence" value="ECO:0007669"/>
    <property type="project" value="InterPro"/>
</dbReference>